<evidence type="ECO:0000256" key="6">
    <source>
        <dbReference type="ARBA" id="ARBA00024977"/>
    </source>
</evidence>
<evidence type="ECO:0000256" key="5">
    <source>
        <dbReference type="ARBA" id="ARBA00023242"/>
    </source>
</evidence>
<dbReference type="Pfam" id="PF16099">
    <property type="entry name" value="RMI1_C"/>
    <property type="match status" value="1"/>
</dbReference>
<dbReference type="Pfam" id="PF21000">
    <property type="entry name" value="RMI1_N_N"/>
    <property type="match status" value="1"/>
</dbReference>
<feature type="region of interest" description="Disordered" evidence="7">
    <location>
        <begin position="283"/>
        <end position="368"/>
    </location>
</feature>
<proteinExistence type="inferred from homology"/>
<keyword evidence="4" id="KW-0235">DNA replication</keyword>
<dbReference type="PANTHER" id="PTHR14790">
    <property type="entry name" value="RECQ-MEDIATED GENOME INSTABILITY PROTEIN 1 RMI1"/>
    <property type="match status" value="1"/>
</dbReference>
<reference evidence="11" key="2">
    <citation type="submission" date="2025-09" db="UniProtKB">
        <authorList>
            <consortium name="Ensembl"/>
        </authorList>
    </citation>
    <scope>IDENTIFICATION</scope>
</reference>
<feature type="domain" description="RMI1 N-terminal" evidence="10">
    <location>
        <begin position="39"/>
        <end position="89"/>
    </location>
</feature>
<gene>
    <name evidence="11" type="primary">RMI1</name>
</gene>
<name>A0A668S0X8_OREAU</name>
<dbReference type="SMART" id="SM01161">
    <property type="entry name" value="DUF1767"/>
    <property type="match status" value="1"/>
</dbReference>
<evidence type="ECO:0000256" key="3">
    <source>
        <dbReference type="ARBA" id="ARBA00018987"/>
    </source>
</evidence>
<feature type="region of interest" description="Disordered" evidence="7">
    <location>
        <begin position="507"/>
        <end position="554"/>
    </location>
</feature>
<dbReference type="Pfam" id="PF08585">
    <property type="entry name" value="RMI1_N_C"/>
    <property type="match status" value="1"/>
</dbReference>
<organism evidence="11 12">
    <name type="scientific">Oreochromis aureus</name>
    <name type="common">Israeli tilapia</name>
    <name type="synonym">Chromis aureus</name>
    <dbReference type="NCBI Taxonomy" id="47969"/>
    <lineage>
        <taxon>Eukaryota</taxon>
        <taxon>Metazoa</taxon>
        <taxon>Chordata</taxon>
        <taxon>Craniata</taxon>
        <taxon>Vertebrata</taxon>
        <taxon>Euteleostomi</taxon>
        <taxon>Actinopterygii</taxon>
        <taxon>Neopterygii</taxon>
        <taxon>Teleostei</taxon>
        <taxon>Neoteleostei</taxon>
        <taxon>Acanthomorphata</taxon>
        <taxon>Ovalentaria</taxon>
        <taxon>Cichlomorphae</taxon>
        <taxon>Cichliformes</taxon>
        <taxon>Cichlidae</taxon>
        <taxon>African cichlids</taxon>
        <taxon>Pseudocrenilabrinae</taxon>
        <taxon>Oreochromini</taxon>
        <taxon>Oreochromis</taxon>
    </lineage>
</organism>
<dbReference type="OMA" id="SATWHVK"/>
<dbReference type="FunFam" id="2.40.50.770:FF:000002">
    <property type="entry name" value="recQ-mediated genome instability protein 1"/>
    <property type="match status" value="1"/>
</dbReference>
<dbReference type="Gene3D" id="2.40.50.510">
    <property type="match status" value="1"/>
</dbReference>
<keyword evidence="12" id="KW-1185">Reference proteome</keyword>
<dbReference type="GO" id="GO:0006260">
    <property type="term" value="P:DNA replication"/>
    <property type="evidence" value="ECO:0007669"/>
    <property type="project" value="UniProtKB-KW"/>
</dbReference>
<feature type="domain" description="RecQ-mediated genome instability protein 1 C-terminal OB-fold" evidence="9">
    <location>
        <begin position="559"/>
        <end position="697"/>
    </location>
</feature>
<dbReference type="GO" id="GO:0000712">
    <property type="term" value="P:resolution of meiotic recombination intermediates"/>
    <property type="evidence" value="ECO:0007669"/>
    <property type="project" value="TreeGrafter"/>
</dbReference>
<dbReference type="InterPro" id="IPR044881">
    <property type="entry name" value="RMI1_N_N_sf"/>
</dbReference>
<accession>A0A668S0X8</accession>
<dbReference type="InterPro" id="IPR013894">
    <property type="entry name" value="RMI1_OB"/>
</dbReference>
<feature type="compositionally biased region" description="Basic residues" evidence="7">
    <location>
        <begin position="1"/>
        <end position="10"/>
    </location>
</feature>
<dbReference type="GeneID" id="116336447"/>
<dbReference type="GO" id="GO:0000166">
    <property type="term" value="F:nucleotide binding"/>
    <property type="evidence" value="ECO:0007669"/>
    <property type="project" value="InterPro"/>
</dbReference>
<feature type="domain" description="RecQ mediated genome instability protein 1 OB-fold" evidence="8">
    <location>
        <begin position="95"/>
        <end position="231"/>
    </location>
</feature>
<dbReference type="InterPro" id="IPR042470">
    <property type="entry name" value="RMI1_N_C_sf"/>
</dbReference>
<feature type="compositionally biased region" description="Low complexity" evidence="7">
    <location>
        <begin position="295"/>
        <end position="320"/>
    </location>
</feature>
<evidence type="ECO:0000313" key="11">
    <source>
        <dbReference type="Ensembl" id="ENSOABP00000005254.2"/>
    </source>
</evidence>
<feature type="region of interest" description="Disordered" evidence="7">
    <location>
        <begin position="437"/>
        <end position="476"/>
    </location>
</feature>
<keyword evidence="5" id="KW-0539">Nucleus</keyword>
<evidence type="ECO:0000256" key="4">
    <source>
        <dbReference type="ARBA" id="ARBA00022705"/>
    </source>
</evidence>
<protein>
    <recommendedName>
        <fullName evidence="3">RecQ-mediated genome instability protein 1</fullName>
    </recommendedName>
</protein>
<feature type="compositionally biased region" description="Polar residues" evidence="7">
    <location>
        <begin position="437"/>
        <end position="452"/>
    </location>
</feature>
<dbReference type="InterPro" id="IPR032199">
    <property type="entry name" value="RMI1_C"/>
</dbReference>
<comment type="function">
    <text evidence="6">Essential component of the RMI complex, a complex that plays an important role in the processing of homologous recombination intermediates to limit DNA crossover formation in cells. Promotes TOP3A binding to double Holliday junctions (DHJ) and hence stimulates TOP3A-mediated dissolution. Required for BLM phosphorylation during mitosis. Within the BLM complex, required for BLM and TOP3A stability.</text>
</comment>
<comment type="subcellular location">
    <subcellularLocation>
        <location evidence="1">Nucleus</location>
    </subcellularLocation>
</comment>
<dbReference type="Proteomes" id="UP000472276">
    <property type="component" value="Unassembled WGS sequence"/>
</dbReference>
<dbReference type="GO" id="GO:0016604">
    <property type="term" value="C:nuclear body"/>
    <property type="evidence" value="ECO:0007669"/>
    <property type="project" value="TreeGrafter"/>
</dbReference>
<dbReference type="Ensembl" id="ENSOABT00000005442.2">
    <property type="protein sequence ID" value="ENSOABP00000005254.2"/>
    <property type="gene ID" value="ENSOABG00000002942.2"/>
</dbReference>
<reference evidence="11" key="1">
    <citation type="submission" date="2025-08" db="UniProtKB">
        <authorList>
            <consortium name="Ensembl"/>
        </authorList>
    </citation>
    <scope>IDENTIFICATION</scope>
</reference>
<evidence type="ECO:0000313" key="12">
    <source>
        <dbReference type="Proteomes" id="UP000472276"/>
    </source>
</evidence>
<dbReference type="FunFam" id="1.10.8.1020:FF:000001">
    <property type="entry name" value="RecQ-mediated genome instability protein 1"/>
    <property type="match status" value="1"/>
</dbReference>
<feature type="region of interest" description="Disordered" evidence="7">
    <location>
        <begin position="398"/>
        <end position="424"/>
    </location>
</feature>
<dbReference type="AlphaFoldDB" id="A0A668S0X8"/>
<evidence type="ECO:0000256" key="7">
    <source>
        <dbReference type="SAM" id="MobiDB-lite"/>
    </source>
</evidence>
<evidence type="ECO:0000256" key="1">
    <source>
        <dbReference type="ARBA" id="ARBA00004123"/>
    </source>
</evidence>
<dbReference type="Gene3D" id="2.40.50.770">
    <property type="entry name" value="RecQ-mediated genome instability protein Rmi1, C-terminal domain"/>
    <property type="match status" value="1"/>
</dbReference>
<feature type="compositionally biased region" description="Polar residues" evidence="7">
    <location>
        <begin position="531"/>
        <end position="554"/>
    </location>
</feature>
<dbReference type="RefSeq" id="XP_039476309.1">
    <property type="nucleotide sequence ID" value="XM_039620375.1"/>
</dbReference>
<comment type="similarity">
    <text evidence="2">Belongs to the RMI1 family.</text>
</comment>
<evidence type="ECO:0000259" key="8">
    <source>
        <dbReference type="Pfam" id="PF08585"/>
    </source>
</evidence>
<dbReference type="GO" id="GO:0000724">
    <property type="term" value="P:double-strand break repair via homologous recombination"/>
    <property type="evidence" value="ECO:0007669"/>
    <property type="project" value="TreeGrafter"/>
</dbReference>
<evidence type="ECO:0000259" key="9">
    <source>
        <dbReference type="Pfam" id="PF16099"/>
    </source>
</evidence>
<dbReference type="PANTHER" id="PTHR14790:SF15">
    <property type="entry name" value="RECQ-MEDIATED GENOME INSTABILITY PROTEIN 1"/>
    <property type="match status" value="1"/>
</dbReference>
<feature type="compositionally biased region" description="Basic and acidic residues" evidence="7">
    <location>
        <begin position="11"/>
        <end position="22"/>
    </location>
</feature>
<evidence type="ECO:0000259" key="10">
    <source>
        <dbReference type="Pfam" id="PF21000"/>
    </source>
</evidence>
<feature type="region of interest" description="Disordered" evidence="7">
    <location>
        <begin position="1"/>
        <end position="22"/>
    </location>
</feature>
<dbReference type="GO" id="GO:0031422">
    <property type="term" value="C:RecQ family helicase-topoisomerase III complex"/>
    <property type="evidence" value="ECO:0007669"/>
    <property type="project" value="TreeGrafter"/>
</dbReference>
<dbReference type="InterPro" id="IPR049363">
    <property type="entry name" value="RMI1_N"/>
</dbReference>
<dbReference type="Gene3D" id="1.10.8.1020">
    <property type="entry name" value="RecQ-mediated genome instability protein 1, N-terminal domain"/>
    <property type="match status" value="1"/>
</dbReference>
<evidence type="ECO:0000256" key="2">
    <source>
        <dbReference type="ARBA" id="ARBA00006395"/>
    </source>
</evidence>
<sequence>MARRRGKKAAGKAEESQIHSEGEMTPGIQAVVRATQAWLQSSWHVQVPFAWLEACVEWLQGEAGGAAHLSQQQINQQALDQWLLTDLRDLDFPVLPEGLAQAQKTELSGTFCVQVDSLLDISQPAYGQLQKWRGTDCANDEVSAVTQTTQRPWEAKPTRMLLLQVTDGVQSLEAMEYQPIPALSAALRPGAKLQLQGKMVCRLGVLLLGPSNIKILGGEVEDLVDRNNQGRMLCRTLGLPEQQQEGEEAPAQQQGNQEVDDLDLGDAELLASLEAQEEVEMLQVEPARDSGYSTLREASTQSSRSSSVRSFVSSASSRSELSTRSDRGGSTRSSRNGLDQGYLNDDEHAEPDLFDSVPPDAVHQQIQDHSMADEDFPDEDFDDLPLDELDSVIFQENENVPTPSDSSYRNTPQNSRITGNPNRATKPQAALFESYTLSGSGSRLGSINSRSSPQKRDTREASEQLTRTTPELFLSPAASEAARELDLAANDEIDFVDEDMDCILEEAETSGKTRGPNEIPVQHRSSRDTESTSYETEASRSSKQNAQSGSRLPPVTLTSPPFTYLCLLENLMSKPLLHIMEIHVKAFIVTLLGKLTSSNGVWSVSATISDGTGYLDVELSNEVLTGLLGFSVAEKGALKRDPSRRGELDAGMRRCQEELVDMCCIMTVIVQPEGRKAVVTKVDPVSEKILQELEQRVRDGRK</sequence>